<evidence type="ECO:0000313" key="1">
    <source>
        <dbReference type="EMBL" id="CAF1244992.1"/>
    </source>
</evidence>
<reference evidence="1" key="1">
    <citation type="submission" date="2021-02" db="EMBL/GenBank/DDBJ databases">
        <authorList>
            <person name="Nowell W R."/>
        </authorList>
    </citation>
    <scope>NUCLEOTIDE SEQUENCE</scope>
</reference>
<evidence type="ECO:0000313" key="3">
    <source>
        <dbReference type="Proteomes" id="UP000677228"/>
    </source>
</evidence>
<evidence type="ECO:0000313" key="2">
    <source>
        <dbReference type="EMBL" id="CAF4052412.1"/>
    </source>
</evidence>
<dbReference type="Proteomes" id="UP000682733">
    <property type="component" value="Unassembled WGS sequence"/>
</dbReference>
<dbReference type="EMBL" id="CAJOBA010037971">
    <property type="protein sequence ID" value="CAF4052412.1"/>
    <property type="molecule type" value="Genomic_DNA"/>
</dbReference>
<organism evidence="1 3">
    <name type="scientific">Didymodactylos carnosus</name>
    <dbReference type="NCBI Taxonomy" id="1234261"/>
    <lineage>
        <taxon>Eukaryota</taxon>
        <taxon>Metazoa</taxon>
        <taxon>Spiralia</taxon>
        <taxon>Gnathifera</taxon>
        <taxon>Rotifera</taxon>
        <taxon>Eurotatoria</taxon>
        <taxon>Bdelloidea</taxon>
        <taxon>Philodinida</taxon>
        <taxon>Philodinidae</taxon>
        <taxon>Didymodactylos</taxon>
    </lineage>
</organism>
<dbReference type="AlphaFoldDB" id="A0A8S2EJW2"/>
<dbReference type="Proteomes" id="UP000677228">
    <property type="component" value="Unassembled WGS sequence"/>
</dbReference>
<dbReference type="EMBL" id="CAJNOK010016424">
    <property type="protein sequence ID" value="CAF1244992.1"/>
    <property type="molecule type" value="Genomic_DNA"/>
</dbReference>
<feature type="non-terminal residue" evidence="1">
    <location>
        <position position="1"/>
    </location>
</feature>
<accession>A0A8S2EJW2</accession>
<proteinExistence type="predicted"/>
<comment type="caution">
    <text evidence="1">The sequence shown here is derived from an EMBL/GenBank/DDBJ whole genome shotgun (WGS) entry which is preliminary data.</text>
</comment>
<sequence>MLSEPSSDNQQLLPVPPQLISSTDQLEIMDTQLEEPVVVITEVSRSASFGILNQFYCLSIIMYSHSETELQVGEAASIILPNE</sequence>
<protein>
    <submittedName>
        <fullName evidence="1">Uncharacterized protein</fullName>
    </submittedName>
</protein>
<name>A0A8S2EJW2_9BILA</name>
<gene>
    <name evidence="1" type="ORF">OVA965_LOCUS26005</name>
    <name evidence="2" type="ORF">TMI583_LOCUS26734</name>
</gene>